<gene>
    <name evidence="2" type="ORF">NA56DRAFT_699635</name>
</gene>
<feature type="region of interest" description="Disordered" evidence="1">
    <location>
        <begin position="1"/>
        <end position="113"/>
    </location>
</feature>
<feature type="compositionally biased region" description="Polar residues" evidence="1">
    <location>
        <begin position="50"/>
        <end position="77"/>
    </location>
</feature>
<protein>
    <submittedName>
        <fullName evidence="2">Uncharacterized protein</fullName>
    </submittedName>
</protein>
<name>A0A2J6QF34_9HELO</name>
<proteinExistence type="predicted"/>
<evidence type="ECO:0000256" key="1">
    <source>
        <dbReference type="SAM" id="MobiDB-lite"/>
    </source>
</evidence>
<dbReference type="AlphaFoldDB" id="A0A2J6QF34"/>
<dbReference type="EMBL" id="KZ613471">
    <property type="protein sequence ID" value="PMD24838.1"/>
    <property type="molecule type" value="Genomic_DNA"/>
</dbReference>
<evidence type="ECO:0000313" key="3">
    <source>
        <dbReference type="Proteomes" id="UP000235672"/>
    </source>
</evidence>
<dbReference type="Proteomes" id="UP000235672">
    <property type="component" value="Unassembled WGS sequence"/>
</dbReference>
<feature type="compositionally biased region" description="Low complexity" evidence="1">
    <location>
        <begin position="243"/>
        <end position="262"/>
    </location>
</feature>
<sequence>MADILAALDELEAKEPKTKKKSSFKPTNTKFRNPLTNQNQQAPRAGRSPSRPTSLSPESPQSPDERPQTASSTNNGAYLSPNLEDSDSRLRSPSVASGRRISFANTPRPPPVARRLRIPTRTASLASGFPYDPRLTKYSIAEKDWKTFSDQVVEAAELPRGASVLWAVHKKDVINKIRKELQYEGDFKRLLNAWNKKNFRVRGFTVSMELPGPPKFREDDTEEDRELAKKEAKKFRICITPNSERSGGSVYSRSSSLTRSVTNEGASLHRGPSPAGSDGSAKEDE</sequence>
<dbReference type="OrthoDB" id="252020at2759"/>
<organism evidence="2 3">
    <name type="scientific">Hyaloscypha hepaticicola</name>
    <dbReference type="NCBI Taxonomy" id="2082293"/>
    <lineage>
        <taxon>Eukaryota</taxon>
        <taxon>Fungi</taxon>
        <taxon>Dikarya</taxon>
        <taxon>Ascomycota</taxon>
        <taxon>Pezizomycotina</taxon>
        <taxon>Leotiomycetes</taxon>
        <taxon>Helotiales</taxon>
        <taxon>Hyaloscyphaceae</taxon>
        <taxon>Hyaloscypha</taxon>
    </lineage>
</organism>
<keyword evidence="3" id="KW-1185">Reference proteome</keyword>
<accession>A0A2J6QF34</accession>
<evidence type="ECO:0000313" key="2">
    <source>
        <dbReference type="EMBL" id="PMD24838.1"/>
    </source>
</evidence>
<feature type="region of interest" description="Disordered" evidence="1">
    <location>
        <begin position="240"/>
        <end position="285"/>
    </location>
</feature>
<reference evidence="2 3" key="1">
    <citation type="submission" date="2016-05" db="EMBL/GenBank/DDBJ databases">
        <title>A degradative enzymes factory behind the ericoid mycorrhizal symbiosis.</title>
        <authorList>
            <consortium name="DOE Joint Genome Institute"/>
            <person name="Martino E."/>
            <person name="Morin E."/>
            <person name="Grelet G."/>
            <person name="Kuo A."/>
            <person name="Kohler A."/>
            <person name="Daghino S."/>
            <person name="Barry K."/>
            <person name="Choi C."/>
            <person name="Cichocki N."/>
            <person name="Clum A."/>
            <person name="Copeland A."/>
            <person name="Hainaut M."/>
            <person name="Haridas S."/>
            <person name="Labutti K."/>
            <person name="Lindquist E."/>
            <person name="Lipzen A."/>
            <person name="Khouja H.-R."/>
            <person name="Murat C."/>
            <person name="Ohm R."/>
            <person name="Olson A."/>
            <person name="Spatafora J."/>
            <person name="Veneault-Fourrey C."/>
            <person name="Henrissat B."/>
            <person name="Grigoriev I."/>
            <person name="Martin F."/>
            <person name="Perotto S."/>
        </authorList>
    </citation>
    <scope>NUCLEOTIDE SEQUENCE [LARGE SCALE GENOMIC DNA]</scope>
    <source>
        <strain evidence="2 3">UAMH 7357</strain>
    </source>
</reference>